<proteinExistence type="predicted"/>
<comment type="caution">
    <text evidence="1">The sequence shown here is derived from an EMBL/GenBank/DDBJ whole genome shotgun (WGS) entry which is preliminary data.</text>
</comment>
<accession>A0AAE3I7V7</accession>
<reference evidence="1" key="2">
    <citation type="submission" date="2023-02" db="EMBL/GenBank/DDBJ databases">
        <authorList>
            <person name="Lu C.-H."/>
        </authorList>
    </citation>
    <scope>NUCLEOTIDE SEQUENCE</scope>
    <source>
        <strain evidence="1">22TCCZM01-4</strain>
    </source>
</reference>
<dbReference type="EMBL" id="JAOCQJ010000008">
    <property type="protein sequence ID" value="MCT7319050.1"/>
    <property type="molecule type" value="Genomic_DNA"/>
</dbReference>
<protein>
    <submittedName>
        <fullName evidence="1">Uncharacterized protein</fullName>
    </submittedName>
</protein>
<organism evidence="1 2">
    <name type="scientific">Ralstonia mojiangensis</name>
    <dbReference type="NCBI Taxonomy" id="2953895"/>
    <lineage>
        <taxon>Bacteria</taxon>
        <taxon>Pseudomonadati</taxon>
        <taxon>Pseudomonadota</taxon>
        <taxon>Betaproteobacteria</taxon>
        <taxon>Burkholderiales</taxon>
        <taxon>Burkholderiaceae</taxon>
        <taxon>Ralstonia</taxon>
    </lineage>
</organism>
<evidence type="ECO:0000313" key="2">
    <source>
        <dbReference type="Proteomes" id="UP001164374"/>
    </source>
</evidence>
<name>A0AAE3I7V7_9RALS</name>
<dbReference type="AlphaFoldDB" id="A0AAE3I7V7"/>
<reference evidence="1" key="1">
    <citation type="journal article" date="2023" name="Front. Microbiol.">
        <title>Ralstonia chuxiongensis sp. nov., Ralstonia mojiangensis sp. nov., and Ralstonia soli sp. nov., isolated from tobacco fields, are three novel species in the family Burkholderiaceae.</title>
        <authorList>
            <person name="Lu C.H."/>
            <person name="Zhang Y.Y."/>
            <person name="Jiang N."/>
            <person name="Chen W."/>
            <person name="Shao X."/>
            <person name="Zhao Z.M."/>
            <person name="Lu W.L."/>
            <person name="Hu X."/>
            <person name="Xi Y.X."/>
            <person name="Zou S.Y."/>
            <person name="Wei Q.J."/>
            <person name="Lin Z.L."/>
            <person name="Gong L."/>
            <person name="Gai X.T."/>
            <person name="Zhang L.Q."/>
            <person name="Li J.Y."/>
            <person name="Jin Y."/>
            <person name="Xia Z.Y."/>
        </authorList>
    </citation>
    <scope>NUCLEOTIDE SEQUENCE</scope>
    <source>
        <strain evidence="1">22TCCZM01-4</strain>
    </source>
</reference>
<gene>
    <name evidence="1" type="ORF">N5I87_23785</name>
</gene>
<dbReference type="Proteomes" id="UP001164374">
    <property type="component" value="Unassembled WGS sequence"/>
</dbReference>
<dbReference type="RefSeq" id="WP_260800889.1">
    <property type="nucleotide sequence ID" value="NZ_JAOCQJ010000008.1"/>
</dbReference>
<evidence type="ECO:0000313" key="1">
    <source>
        <dbReference type="EMBL" id="MCT7319050.1"/>
    </source>
</evidence>
<sequence length="151" mass="16929">MPDLAAVATALSSLKTATDIAKFLRETDLSLERAELKLKLADLIGALADTKIELVEVQEALVDKDRRIKELEAAFESKDTLVREYDAFYAVGEGGKPIGVAYCLRCWEGEHKKRQLVEDHKDFRIRVCAACGHRYDNNRTQDHPVPTNSAQ</sequence>